<accession>F2Q4M1</accession>
<dbReference type="Proteomes" id="UP000009169">
    <property type="component" value="Unassembled WGS sequence"/>
</dbReference>
<sequence length="81" mass="8778">MGAFAIASHRASPGSQQVLDPGGKEGSSLPFAVELAVKLVVVPSRCFWPIGKFCVLSHHSKDDEVAGTNEEIHDINYKDRE</sequence>
<feature type="region of interest" description="Disordered" evidence="1">
    <location>
        <begin position="1"/>
        <end position="25"/>
    </location>
</feature>
<gene>
    <name evidence="2" type="ORF">TEQG_08155</name>
</gene>
<proteinExistence type="predicted"/>
<evidence type="ECO:0000256" key="1">
    <source>
        <dbReference type="SAM" id="MobiDB-lite"/>
    </source>
</evidence>
<dbReference type="VEuPathDB" id="FungiDB:TEQG_08155"/>
<keyword evidence="3" id="KW-1185">Reference proteome</keyword>
<evidence type="ECO:0000313" key="2">
    <source>
        <dbReference type="EMBL" id="EGE09089.1"/>
    </source>
</evidence>
<name>F2Q4M1_TRIEC</name>
<organism evidence="2 3">
    <name type="scientific">Trichophyton equinum (strain ATCC MYA-4606 / CBS 127.97)</name>
    <name type="common">Horse ringworm fungus</name>
    <dbReference type="NCBI Taxonomy" id="559882"/>
    <lineage>
        <taxon>Eukaryota</taxon>
        <taxon>Fungi</taxon>
        <taxon>Dikarya</taxon>
        <taxon>Ascomycota</taxon>
        <taxon>Pezizomycotina</taxon>
        <taxon>Eurotiomycetes</taxon>
        <taxon>Eurotiomycetidae</taxon>
        <taxon>Onygenales</taxon>
        <taxon>Arthrodermataceae</taxon>
        <taxon>Trichophyton</taxon>
    </lineage>
</organism>
<reference evidence="3" key="1">
    <citation type="journal article" date="2012" name="MBio">
        <title>Comparative genome analysis of Trichophyton rubrum and related dermatophytes reveals candidate genes involved in infection.</title>
        <authorList>
            <person name="Martinez D.A."/>
            <person name="Oliver B.G."/>
            <person name="Graeser Y."/>
            <person name="Goldberg J.M."/>
            <person name="Li W."/>
            <person name="Martinez-Rossi N.M."/>
            <person name="Monod M."/>
            <person name="Shelest E."/>
            <person name="Barton R.C."/>
            <person name="Birch E."/>
            <person name="Brakhage A.A."/>
            <person name="Chen Z."/>
            <person name="Gurr S.J."/>
            <person name="Heiman D."/>
            <person name="Heitman J."/>
            <person name="Kosti I."/>
            <person name="Rossi A."/>
            <person name="Saif S."/>
            <person name="Samalova M."/>
            <person name="Saunders C.W."/>
            <person name="Shea T."/>
            <person name="Summerbell R.C."/>
            <person name="Xu J."/>
            <person name="Young S."/>
            <person name="Zeng Q."/>
            <person name="Birren B.W."/>
            <person name="Cuomo C.A."/>
            <person name="White T.C."/>
        </authorList>
    </citation>
    <scope>NUCLEOTIDE SEQUENCE [LARGE SCALE GENOMIC DNA]</scope>
    <source>
        <strain evidence="3">ATCC MYA-4606 / CBS 127.97</strain>
    </source>
</reference>
<dbReference type="HOGENOM" id="CLU_2575568_0_0_1"/>
<protein>
    <submittedName>
        <fullName evidence="2">Uncharacterized protein</fullName>
    </submittedName>
</protein>
<evidence type="ECO:0000313" key="3">
    <source>
        <dbReference type="Proteomes" id="UP000009169"/>
    </source>
</evidence>
<dbReference type="AlphaFoldDB" id="F2Q4M1"/>
<dbReference type="EMBL" id="DS995794">
    <property type="protein sequence ID" value="EGE09089.1"/>
    <property type="molecule type" value="Genomic_DNA"/>
</dbReference>